<dbReference type="AlphaFoldDB" id="A0A7J7U186"/>
<name>A0A7J7U186_RHIFE</name>
<proteinExistence type="predicted"/>
<gene>
    <name evidence="1" type="ORF">mRhiFer1_008674</name>
</gene>
<protein>
    <submittedName>
        <fullName evidence="1">Uncharacterized protein</fullName>
    </submittedName>
</protein>
<reference evidence="1 2" key="1">
    <citation type="journal article" date="2020" name="Nature">
        <title>Six reference-quality genomes reveal evolution of bat adaptations.</title>
        <authorList>
            <person name="Jebb D."/>
            <person name="Huang Z."/>
            <person name="Pippel M."/>
            <person name="Hughes G.M."/>
            <person name="Lavrichenko K."/>
            <person name="Devanna P."/>
            <person name="Winkler S."/>
            <person name="Jermiin L.S."/>
            <person name="Skirmuntt E.C."/>
            <person name="Katzourakis A."/>
            <person name="Burkitt-Gray L."/>
            <person name="Ray D.A."/>
            <person name="Sullivan K.A.M."/>
            <person name="Roscito J.G."/>
            <person name="Kirilenko B.M."/>
            <person name="Davalos L.M."/>
            <person name="Corthals A.P."/>
            <person name="Power M.L."/>
            <person name="Jones G."/>
            <person name="Ransome R.D."/>
            <person name="Dechmann D.K.N."/>
            <person name="Locatelli A.G."/>
            <person name="Puechmaille S.J."/>
            <person name="Fedrigo O."/>
            <person name="Jarvis E.D."/>
            <person name="Hiller M."/>
            <person name="Vernes S.C."/>
            <person name="Myers E.W."/>
            <person name="Teeling E.C."/>
        </authorList>
    </citation>
    <scope>NUCLEOTIDE SEQUENCE [LARGE SCALE GENOMIC DNA]</scope>
    <source>
        <strain evidence="1">MRhiFer1</strain>
        <tissue evidence="1">Lung</tissue>
    </source>
</reference>
<sequence>MVQSHASDFLLYLPLQKRLRHLTPNLYPSDPLVNKARITTSSLTHKTALPETALLGIQQLRLKLSPGDPLFFSLSSDLFSFPSPINLIRVSPLLFSSRATTFEELPKCSHHLLCNQSNCLEHKESTRCFQCLPIALKIRVQFL</sequence>
<dbReference type="EMBL" id="JACAGC010000017">
    <property type="protein sequence ID" value="KAF6306575.1"/>
    <property type="molecule type" value="Genomic_DNA"/>
</dbReference>
<organism evidence="1 2">
    <name type="scientific">Rhinolophus ferrumequinum</name>
    <name type="common">Greater horseshoe bat</name>
    <dbReference type="NCBI Taxonomy" id="59479"/>
    <lineage>
        <taxon>Eukaryota</taxon>
        <taxon>Metazoa</taxon>
        <taxon>Chordata</taxon>
        <taxon>Craniata</taxon>
        <taxon>Vertebrata</taxon>
        <taxon>Euteleostomi</taxon>
        <taxon>Mammalia</taxon>
        <taxon>Eutheria</taxon>
        <taxon>Laurasiatheria</taxon>
        <taxon>Chiroptera</taxon>
        <taxon>Yinpterochiroptera</taxon>
        <taxon>Rhinolophoidea</taxon>
        <taxon>Rhinolophidae</taxon>
        <taxon>Rhinolophinae</taxon>
        <taxon>Rhinolophus</taxon>
    </lineage>
</organism>
<evidence type="ECO:0000313" key="1">
    <source>
        <dbReference type="EMBL" id="KAF6306575.1"/>
    </source>
</evidence>
<dbReference type="Proteomes" id="UP000585614">
    <property type="component" value="Unassembled WGS sequence"/>
</dbReference>
<evidence type="ECO:0000313" key="2">
    <source>
        <dbReference type="Proteomes" id="UP000585614"/>
    </source>
</evidence>
<comment type="caution">
    <text evidence="1">The sequence shown here is derived from an EMBL/GenBank/DDBJ whole genome shotgun (WGS) entry which is preliminary data.</text>
</comment>
<accession>A0A7J7U186</accession>